<accession>A0ABR2W6C2</accession>
<feature type="compositionally biased region" description="Polar residues" evidence="2">
    <location>
        <begin position="352"/>
        <end position="374"/>
    </location>
</feature>
<keyword evidence="4" id="KW-1185">Reference proteome</keyword>
<organism evidence="3 4">
    <name type="scientific">Basidiobolus ranarum</name>
    <dbReference type="NCBI Taxonomy" id="34480"/>
    <lineage>
        <taxon>Eukaryota</taxon>
        <taxon>Fungi</taxon>
        <taxon>Fungi incertae sedis</taxon>
        <taxon>Zoopagomycota</taxon>
        <taxon>Entomophthoromycotina</taxon>
        <taxon>Basidiobolomycetes</taxon>
        <taxon>Basidiobolales</taxon>
        <taxon>Basidiobolaceae</taxon>
        <taxon>Basidiobolus</taxon>
    </lineage>
</organism>
<keyword evidence="1" id="KW-0175">Coiled coil</keyword>
<dbReference type="Proteomes" id="UP001479436">
    <property type="component" value="Unassembled WGS sequence"/>
</dbReference>
<feature type="region of interest" description="Disordered" evidence="2">
    <location>
        <begin position="55"/>
        <end position="91"/>
    </location>
</feature>
<comment type="caution">
    <text evidence="3">The sequence shown here is derived from an EMBL/GenBank/DDBJ whole genome shotgun (WGS) entry which is preliminary data.</text>
</comment>
<reference evidence="3 4" key="1">
    <citation type="submission" date="2023-04" db="EMBL/GenBank/DDBJ databases">
        <title>Genome of Basidiobolus ranarum AG-B5.</title>
        <authorList>
            <person name="Stajich J.E."/>
            <person name="Carter-House D."/>
            <person name="Gryganskyi A."/>
        </authorList>
    </citation>
    <scope>NUCLEOTIDE SEQUENCE [LARGE SCALE GENOMIC DNA]</scope>
    <source>
        <strain evidence="3 4">AG-B5</strain>
    </source>
</reference>
<dbReference type="EMBL" id="JASJQH010006981">
    <property type="protein sequence ID" value="KAK9721385.1"/>
    <property type="molecule type" value="Genomic_DNA"/>
</dbReference>
<feature type="region of interest" description="Disordered" evidence="2">
    <location>
        <begin position="351"/>
        <end position="375"/>
    </location>
</feature>
<feature type="coiled-coil region" evidence="1">
    <location>
        <begin position="114"/>
        <end position="180"/>
    </location>
</feature>
<evidence type="ECO:0000313" key="4">
    <source>
        <dbReference type="Proteomes" id="UP001479436"/>
    </source>
</evidence>
<sequence length="382" mass="44503">MTKKTNFNSVFTKFLYETFPGDKSKQKDRNASQYSSQISESRFKLNPVFENQDYGVTVSEPPQRYDDHSLSRSSTMPQYPTVRDSSHGKKRYSIDSKLGDSSFLQQSSVDSQSLEKYSSQIISLEKDKRELMLDRKTWKKRCIRAETEQVTQASEFEEKARKLKERYDRDLEKLRLLHQERYETLSSQVAQLTQISEVYRRQLTQHGIEPRFLMDSNDDTLDEDREYIEYHYKKLGQKQNQDDELDSTVEYLIQALGYEFNGYRVDMCQNSIEQTKVYHELDRKLELATSIRKIRSRANQLVPKASNDVDSRAKILKPQRSYLHGGSIVEIPRIPSLVGLGRVSLGKAKGQQLFQKKSGQTRSITPRKSSTTTVIPRKKVFD</sequence>
<evidence type="ECO:0000256" key="1">
    <source>
        <dbReference type="SAM" id="Coils"/>
    </source>
</evidence>
<proteinExistence type="predicted"/>
<protein>
    <submittedName>
        <fullName evidence="3">Uncharacterized protein</fullName>
    </submittedName>
</protein>
<gene>
    <name evidence="3" type="ORF">K7432_003455</name>
</gene>
<evidence type="ECO:0000313" key="3">
    <source>
        <dbReference type="EMBL" id="KAK9721385.1"/>
    </source>
</evidence>
<name>A0ABR2W6C2_9FUNG</name>
<evidence type="ECO:0000256" key="2">
    <source>
        <dbReference type="SAM" id="MobiDB-lite"/>
    </source>
</evidence>